<dbReference type="AlphaFoldDB" id="A0A562B0P5"/>
<protein>
    <submittedName>
        <fullName evidence="1">Uncharacterized protein</fullName>
    </submittedName>
</protein>
<dbReference type="EMBL" id="VLJN01000067">
    <property type="protein sequence ID" value="TWG78755.1"/>
    <property type="molecule type" value="Genomic_DNA"/>
</dbReference>
<evidence type="ECO:0000313" key="2">
    <source>
        <dbReference type="Proteomes" id="UP000318141"/>
    </source>
</evidence>
<accession>A0A562B0P5</accession>
<name>A0A562B0P5_9BURK</name>
<comment type="caution">
    <text evidence="1">The sequence shown here is derived from an EMBL/GenBank/DDBJ whole genome shotgun (WGS) entry which is preliminary data.</text>
</comment>
<proteinExistence type="predicted"/>
<reference evidence="1 2" key="1">
    <citation type="submission" date="2019-07" db="EMBL/GenBank/DDBJ databases">
        <title>Genome sequencing of lignin-degrading bacterial isolates.</title>
        <authorList>
            <person name="Gladden J."/>
        </authorList>
    </citation>
    <scope>NUCLEOTIDE SEQUENCE [LARGE SCALE GENOMIC DNA]</scope>
    <source>
        <strain evidence="1 2">J11</strain>
    </source>
</reference>
<keyword evidence="2" id="KW-1185">Reference proteome</keyword>
<sequence length="137" mass="15179">MTQTGPGWLLTTRAASRGLWSGWVGSSQRDDIDDVRLARKTTAIAGLPSDNSYCYAARRPTARERIEYRGTRQAFDATGCVDLRHGSLVRVEASATEFISVRRWLRSAPMNRSLGWGSVIAPRVGRVANFGHSIFTH</sequence>
<organism evidence="1 2">
    <name type="scientific">Cupriavidus gilardii J11</name>
    <dbReference type="NCBI Taxonomy" id="936133"/>
    <lineage>
        <taxon>Bacteria</taxon>
        <taxon>Pseudomonadati</taxon>
        <taxon>Pseudomonadota</taxon>
        <taxon>Betaproteobacteria</taxon>
        <taxon>Burkholderiales</taxon>
        <taxon>Burkholderiaceae</taxon>
        <taxon>Cupriavidus</taxon>
    </lineage>
</organism>
<evidence type="ECO:0000313" key="1">
    <source>
        <dbReference type="EMBL" id="TWG78755.1"/>
    </source>
</evidence>
<gene>
    <name evidence="1" type="ORF">L602_000900000590</name>
</gene>
<dbReference type="Proteomes" id="UP000318141">
    <property type="component" value="Unassembled WGS sequence"/>
</dbReference>